<dbReference type="AlphaFoldDB" id="C0D9H0"/>
<evidence type="ECO:0000313" key="3">
    <source>
        <dbReference type="Proteomes" id="UP000004756"/>
    </source>
</evidence>
<dbReference type="GO" id="GO:0016747">
    <property type="term" value="F:acyltransferase activity, transferring groups other than amino-acyl groups"/>
    <property type="evidence" value="ECO:0007669"/>
    <property type="project" value="InterPro"/>
</dbReference>
<organism evidence="2 3">
    <name type="scientific">[Clostridium] asparagiforme DSM 15981</name>
    <dbReference type="NCBI Taxonomy" id="518636"/>
    <lineage>
        <taxon>Bacteria</taxon>
        <taxon>Bacillati</taxon>
        <taxon>Bacillota</taxon>
        <taxon>Clostridia</taxon>
        <taxon>Lachnospirales</taxon>
        <taxon>Lachnospiraceae</taxon>
        <taxon>Enterocloster</taxon>
    </lineage>
</organism>
<dbReference type="InterPro" id="IPR000182">
    <property type="entry name" value="GNAT_dom"/>
</dbReference>
<dbReference type="Proteomes" id="UP000004756">
    <property type="component" value="Unassembled WGS sequence"/>
</dbReference>
<accession>C0D9H0</accession>
<keyword evidence="3" id="KW-1185">Reference proteome</keyword>
<dbReference type="PROSITE" id="PS51186">
    <property type="entry name" value="GNAT"/>
    <property type="match status" value="1"/>
</dbReference>
<gene>
    <name evidence="2" type="ORF">CLOSTASPAR_05920</name>
</gene>
<protein>
    <submittedName>
        <fullName evidence="2">Acetyltransferase, GNAT family</fullName>
    </submittedName>
</protein>
<dbReference type="SUPFAM" id="SSF55729">
    <property type="entry name" value="Acyl-CoA N-acyltransferases (Nat)"/>
    <property type="match status" value="1"/>
</dbReference>
<reference evidence="2 3" key="2">
    <citation type="submission" date="2009-02" db="EMBL/GenBank/DDBJ databases">
        <title>Draft genome sequence of Clostridium asparagiforme (DSM 15981).</title>
        <authorList>
            <person name="Sudarsanam P."/>
            <person name="Ley R."/>
            <person name="Guruge J."/>
            <person name="Turnbaugh P.J."/>
            <person name="Mahowald M."/>
            <person name="Liep D."/>
            <person name="Gordon J."/>
        </authorList>
    </citation>
    <scope>NUCLEOTIDE SEQUENCE [LARGE SCALE GENOMIC DNA]</scope>
    <source>
        <strain evidence="2 3">DSM 15981</strain>
    </source>
</reference>
<reference evidence="2 3" key="1">
    <citation type="submission" date="2009-01" db="EMBL/GenBank/DDBJ databases">
        <authorList>
            <person name="Fulton L."/>
            <person name="Clifton S."/>
            <person name="Fulton B."/>
            <person name="Xu J."/>
            <person name="Minx P."/>
            <person name="Pepin K.H."/>
            <person name="Johnson M."/>
            <person name="Bhonagiri V."/>
            <person name="Nash W.E."/>
            <person name="Mardis E.R."/>
            <person name="Wilson R.K."/>
        </authorList>
    </citation>
    <scope>NUCLEOTIDE SEQUENCE [LARGE SCALE GENOMIC DNA]</scope>
    <source>
        <strain evidence="2 3">DSM 15981</strain>
    </source>
</reference>
<sequence>MGHGGDETVEIELRRERPEDYRETEEMVRAAFWNHFAPGCDEHYLLHVMRSCPAFLPELDIVAVFEGRIVGNVDYTRAAVLGDDGAKREVLALGPIAVLPEFQGRGVGGKLIGYTKELARKMGYGAIFLYGDPEYYGRHGFVPAERFGIRTADNMYAAAHQVLVLREHALDGIRGRYVEDGVFEFDRAASEAFDRTFPYREKISGTPSQKRFEQVVAMRRAAL</sequence>
<name>C0D9H0_9FIRM</name>
<comment type="caution">
    <text evidence="2">The sequence shown here is derived from an EMBL/GenBank/DDBJ whole genome shotgun (WGS) entry which is preliminary data.</text>
</comment>
<dbReference type="Gene3D" id="3.40.630.30">
    <property type="match status" value="1"/>
</dbReference>
<dbReference type="EMBL" id="ACCJ01000493">
    <property type="protein sequence ID" value="EEG52022.1"/>
    <property type="molecule type" value="Genomic_DNA"/>
</dbReference>
<evidence type="ECO:0000259" key="1">
    <source>
        <dbReference type="PROSITE" id="PS51186"/>
    </source>
</evidence>
<dbReference type="HOGENOM" id="CLU_081840_1_1_9"/>
<evidence type="ECO:0000313" key="2">
    <source>
        <dbReference type="EMBL" id="EEG52022.1"/>
    </source>
</evidence>
<dbReference type="CDD" id="cd04301">
    <property type="entry name" value="NAT_SF"/>
    <property type="match status" value="1"/>
</dbReference>
<dbReference type="RefSeq" id="WP_007718036.1">
    <property type="nucleotide sequence ID" value="NZ_CP102272.1"/>
</dbReference>
<keyword evidence="2" id="KW-0808">Transferase</keyword>
<dbReference type="InterPro" id="IPR016181">
    <property type="entry name" value="Acyl_CoA_acyltransferase"/>
</dbReference>
<dbReference type="Pfam" id="PF00583">
    <property type="entry name" value="Acetyltransf_1"/>
    <property type="match status" value="1"/>
</dbReference>
<proteinExistence type="predicted"/>
<feature type="domain" description="N-acetyltransferase" evidence="1">
    <location>
        <begin position="11"/>
        <end position="163"/>
    </location>
</feature>